<protein>
    <submittedName>
        <fullName evidence="2">Ribonuclease HI</fullName>
    </submittedName>
</protein>
<feature type="domain" description="RNase H type-1" evidence="1">
    <location>
        <begin position="5"/>
        <end position="83"/>
    </location>
</feature>
<keyword evidence="3" id="KW-1185">Reference proteome</keyword>
<dbReference type="OrthoDB" id="7845843at2"/>
<dbReference type="InterPro" id="IPR036397">
    <property type="entry name" value="RNaseH_sf"/>
</dbReference>
<organism evidence="2 3">
    <name type="scientific">Convivina intestini</name>
    <dbReference type="NCBI Taxonomy" id="1505726"/>
    <lineage>
        <taxon>Bacteria</taxon>
        <taxon>Bacillati</taxon>
        <taxon>Bacillota</taxon>
        <taxon>Bacilli</taxon>
        <taxon>Lactobacillales</taxon>
        <taxon>Lactobacillaceae</taxon>
        <taxon>Convivina</taxon>
    </lineage>
</organism>
<dbReference type="InterPro" id="IPR002156">
    <property type="entry name" value="RNaseH_domain"/>
</dbReference>
<evidence type="ECO:0000313" key="2">
    <source>
        <dbReference type="EMBL" id="PVY86467.1"/>
    </source>
</evidence>
<dbReference type="GO" id="GO:0004523">
    <property type="term" value="F:RNA-DNA hybrid ribonuclease activity"/>
    <property type="evidence" value="ECO:0007669"/>
    <property type="project" value="InterPro"/>
</dbReference>
<dbReference type="GO" id="GO:0003676">
    <property type="term" value="F:nucleic acid binding"/>
    <property type="evidence" value="ECO:0007669"/>
    <property type="project" value="InterPro"/>
</dbReference>
<evidence type="ECO:0000313" key="3">
    <source>
        <dbReference type="Proteomes" id="UP000245433"/>
    </source>
</evidence>
<dbReference type="Pfam" id="PF00075">
    <property type="entry name" value="RNase_H"/>
    <property type="match status" value="1"/>
</dbReference>
<dbReference type="AlphaFoldDB" id="A0A2U1DFL4"/>
<gene>
    <name evidence="2" type="ORF">C7384_101386</name>
</gene>
<sequence length="129" mass="14479">MLIKIHFDAARHPRTGQSAAGCLLVINGQQEQLKTPLPLTDDNHQAEFLAAIWALSNLPAGNHQLHLYSDSKLLVDALNKNYAKHYQIYVDRLHTILAAHSLVLIDWVSEKQNQGPHYLALQALKKADQ</sequence>
<dbReference type="Gene3D" id="3.30.420.10">
    <property type="entry name" value="Ribonuclease H-like superfamily/Ribonuclease H"/>
    <property type="match status" value="1"/>
</dbReference>
<name>A0A2U1DFL4_9LACO</name>
<dbReference type="Proteomes" id="UP000245433">
    <property type="component" value="Unassembled WGS sequence"/>
</dbReference>
<comment type="caution">
    <text evidence="2">The sequence shown here is derived from an EMBL/GenBank/DDBJ whole genome shotgun (WGS) entry which is preliminary data.</text>
</comment>
<dbReference type="RefSeq" id="WP_089937875.1">
    <property type="nucleotide sequence ID" value="NZ_CAKOEW010000003.1"/>
</dbReference>
<dbReference type="EMBL" id="QEKT01000001">
    <property type="protein sequence ID" value="PVY86467.1"/>
    <property type="molecule type" value="Genomic_DNA"/>
</dbReference>
<accession>A0A2U1DFL4</accession>
<proteinExistence type="predicted"/>
<reference evidence="2 3" key="1">
    <citation type="submission" date="2018-04" db="EMBL/GenBank/DDBJ databases">
        <title>Genomic Encyclopedia of Type Strains, Phase IV (KMG-IV): sequencing the most valuable type-strain genomes for metagenomic binning, comparative biology and taxonomic classification.</title>
        <authorList>
            <person name="Goeker M."/>
        </authorList>
    </citation>
    <scope>NUCLEOTIDE SEQUENCE [LARGE SCALE GENOMIC DNA]</scope>
    <source>
        <strain evidence="2 3">DSM 28795</strain>
    </source>
</reference>
<dbReference type="CDD" id="cd09279">
    <property type="entry name" value="RNase_HI_like"/>
    <property type="match status" value="1"/>
</dbReference>
<dbReference type="SUPFAM" id="SSF53098">
    <property type="entry name" value="Ribonuclease H-like"/>
    <property type="match status" value="1"/>
</dbReference>
<evidence type="ECO:0000259" key="1">
    <source>
        <dbReference type="Pfam" id="PF00075"/>
    </source>
</evidence>
<dbReference type="InterPro" id="IPR012337">
    <property type="entry name" value="RNaseH-like_sf"/>
</dbReference>